<proteinExistence type="inferred from homology"/>
<sequence length="335" mass="32521">MTGSISTDDGAVNAGNSGAVAALPPTTGRKTGPGAVDPRLTAAVDDSAGQNKRSGDRVRDRADRGTKDSRGKTEIDRNGSGSVSGVAGKGSEVAKVGGTLISSLGAGASSLLGSVGQAGQGLQMPQVPASTAGQSNPTSLSSPTAQAALAEYLGGGGNGGGVVGSGAGSGIATPGVGGGSGAAGPSSGGSNAYEKKVIDLAGQVVSAGTPYAWGGGSLDGPSQGTTDGGAADAAGDYNKVGYDCSGLTRMLVYQASGVEIPRTSGEQYSFGQLISAAEARPGDLAFDDNPSAHVMMYVGDGKVVEAQQSGTDVMFSDAASRGVTQYVRVVTPPAE</sequence>
<dbReference type="InterPro" id="IPR051794">
    <property type="entry name" value="PG_Endopeptidase_C40"/>
</dbReference>
<evidence type="ECO:0000256" key="3">
    <source>
        <dbReference type="ARBA" id="ARBA00022801"/>
    </source>
</evidence>
<dbReference type="PANTHER" id="PTHR47359">
    <property type="entry name" value="PEPTIDOGLYCAN DL-ENDOPEPTIDASE CWLO"/>
    <property type="match status" value="1"/>
</dbReference>
<dbReference type="RefSeq" id="WP_068742786.1">
    <property type="nucleotide sequence ID" value="NZ_FNSA01000003.1"/>
</dbReference>
<comment type="similarity">
    <text evidence="1">Belongs to the peptidase C40 family.</text>
</comment>
<organism evidence="7 8">
    <name type="scientific">Tsukamurella tyrosinosolvens</name>
    <dbReference type="NCBI Taxonomy" id="57704"/>
    <lineage>
        <taxon>Bacteria</taxon>
        <taxon>Bacillati</taxon>
        <taxon>Actinomycetota</taxon>
        <taxon>Actinomycetes</taxon>
        <taxon>Mycobacteriales</taxon>
        <taxon>Tsukamurellaceae</taxon>
        <taxon>Tsukamurella</taxon>
    </lineage>
</organism>
<evidence type="ECO:0000256" key="5">
    <source>
        <dbReference type="SAM" id="MobiDB-lite"/>
    </source>
</evidence>
<dbReference type="InterPro" id="IPR038765">
    <property type="entry name" value="Papain-like_cys_pep_sf"/>
</dbReference>
<dbReference type="AlphaFoldDB" id="A0A1H4VIF4"/>
<dbReference type="Gene3D" id="3.90.1720.10">
    <property type="entry name" value="endopeptidase domain like (from Nostoc punctiforme)"/>
    <property type="match status" value="1"/>
</dbReference>
<keyword evidence="8" id="KW-1185">Reference proteome</keyword>
<keyword evidence="3" id="KW-0378">Hydrolase</keyword>
<protein>
    <submittedName>
        <fullName evidence="7">NlpC/P60 family protein</fullName>
    </submittedName>
</protein>
<dbReference type="PANTHER" id="PTHR47359:SF3">
    <property type="entry name" value="NLP_P60 DOMAIN-CONTAINING PROTEIN-RELATED"/>
    <property type="match status" value="1"/>
</dbReference>
<feature type="region of interest" description="Disordered" evidence="5">
    <location>
        <begin position="118"/>
        <end position="143"/>
    </location>
</feature>
<feature type="compositionally biased region" description="Basic and acidic residues" evidence="5">
    <location>
        <begin position="53"/>
        <end position="77"/>
    </location>
</feature>
<evidence type="ECO:0000256" key="1">
    <source>
        <dbReference type="ARBA" id="ARBA00007074"/>
    </source>
</evidence>
<feature type="region of interest" description="Disordered" evidence="5">
    <location>
        <begin position="1"/>
        <end position="89"/>
    </location>
</feature>
<keyword evidence="4" id="KW-0788">Thiol protease</keyword>
<dbReference type="Proteomes" id="UP000182241">
    <property type="component" value="Unassembled WGS sequence"/>
</dbReference>
<accession>A0A1H4VIF4</accession>
<dbReference type="GO" id="GO:0006508">
    <property type="term" value="P:proteolysis"/>
    <property type="evidence" value="ECO:0007669"/>
    <property type="project" value="UniProtKB-KW"/>
</dbReference>
<dbReference type="OrthoDB" id="3209655at2"/>
<dbReference type="GO" id="GO:0008234">
    <property type="term" value="F:cysteine-type peptidase activity"/>
    <property type="evidence" value="ECO:0007669"/>
    <property type="project" value="UniProtKB-KW"/>
</dbReference>
<evidence type="ECO:0000256" key="2">
    <source>
        <dbReference type="ARBA" id="ARBA00022670"/>
    </source>
</evidence>
<evidence type="ECO:0000313" key="7">
    <source>
        <dbReference type="EMBL" id="SEC80134.1"/>
    </source>
</evidence>
<feature type="compositionally biased region" description="Low complexity" evidence="5">
    <location>
        <begin position="79"/>
        <end position="89"/>
    </location>
</feature>
<dbReference type="SUPFAM" id="SSF54001">
    <property type="entry name" value="Cysteine proteinases"/>
    <property type="match status" value="1"/>
</dbReference>
<evidence type="ECO:0000256" key="4">
    <source>
        <dbReference type="ARBA" id="ARBA00022807"/>
    </source>
</evidence>
<evidence type="ECO:0000259" key="6">
    <source>
        <dbReference type="PROSITE" id="PS51935"/>
    </source>
</evidence>
<dbReference type="InterPro" id="IPR000064">
    <property type="entry name" value="NLP_P60_dom"/>
</dbReference>
<dbReference type="Pfam" id="PF00877">
    <property type="entry name" value="NLPC_P60"/>
    <property type="match status" value="1"/>
</dbReference>
<name>A0A1H4VIF4_TSUTY</name>
<reference evidence="8" key="1">
    <citation type="submission" date="2016-10" db="EMBL/GenBank/DDBJ databases">
        <authorList>
            <person name="Varghese N."/>
            <person name="Submissions S."/>
        </authorList>
    </citation>
    <scope>NUCLEOTIDE SEQUENCE [LARGE SCALE GENOMIC DNA]</scope>
    <source>
        <strain evidence="8">DSM 44234</strain>
    </source>
</reference>
<evidence type="ECO:0000313" key="8">
    <source>
        <dbReference type="Proteomes" id="UP000182241"/>
    </source>
</evidence>
<keyword evidence="2" id="KW-0645">Protease</keyword>
<feature type="compositionally biased region" description="Polar residues" evidence="5">
    <location>
        <begin position="128"/>
        <end position="143"/>
    </location>
</feature>
<gene>
    <name evidence="7" type="ORF">SAMN04489793_3222</name>
</gene>
<dbReference type="EMBL" id="FNSA01000003">
    <property type="protein sequence ID" value="SEC80134.1"/>
    <property type="molecule type" value="Genomic_DNA"/>
</dbReference>
<feature type="compositionally biased region" description="Low complexity" evidence="5">
    <location>
        <begin position="10"/>
        <end position="22"/>
    </location>
</feature>
<dbReference type="STRING" id="57704.SAMN04489793_3222"/>
<feature type="domain" description="NlpC/P60" evidence="6">
    <location>
        <begin position="191"/>
        <end position="335"/>
    </location>
</feature>
<dbReference type="PROSITE" id="PS51935">
    <property type="entry name" value="NLPC_P60"/>
    <property type="match status" value="1"/>
</dbReference>